<evidence type="ECO:0000313" key="7">
    <source>
        <dbReference type="RefSeq" id="XP_006815750.1"/>
    </source>
</evidence>
<organism evidence="6 7">
    <name type="scientific">Saccoglossus kowalevskii</name>
    <name type="common">Acorn worm</name>
    <dbReference type="NCBI Taxonomy" id="10224"/>
    <lineage>
        <taxon>Eukaryota</taxon>
        <taxon>Metazoa</taxon>
        <taxon>Hemichordata</taxon>
        <taxon>Enteropneusta</taxon>
        <taxon>Harrimaniidae</taxon>
        <taxon>Saccoglossus</taxon>
    </lineage>
</organism>
<comment type="subcellular location">
    <subcellularLocation>
        <location evidence="1">Secreted</location>
    </subcellularLocation>
</comment>
<dbReference type="GeneID" id="102810418"/>
<keyword evidence="6" id="KW-1185">Reference proteome</keyword>
<name>A0ABM0M6V9_SACKO</name>
<evidence type="ECO:0000256" key="2">
    <source>
        <dbReference type="ARBA" id="ARBA00022525"/>
    </source>
</evidence>
<keyword evidence="3" id="KW-0732">Signal</keyword>
<dbReference type="CDD" id="cd00688">
    <property type="entry name" value="ISOPREN_C2_like"/>
    <property type="match status" value="1"/>
</dbReference>
<evidence type="ECO:0000313" key="6">
    <source>
        <dbReference type="Proteomes" id="UP000694865"/>
    </source>
</evidence>
<feature type="transmembrane region" description="Helical" evidence="5">
    <location>
        <begin position="89"/>
        <end position="113"/>
    </location>
</feature>
<evidence type="ECO:0000256" key="1">
    <source>
        <dbReference type="ARBA" id="ARBA00004613"/>
    </source>
</evidence>
<proteinExistence type="predicted"/>
<evidence type="ECO:0000256" key="4">
    <source>
        <dbReference type="SAM" id="MobiDB-lite"/>
    </source>
</evidence>
<feature type="compositionally biased region" description="Basic and acidic residues" evidence="4">
    <location>
        <begin position="1"/>
        <end position="10"/>
    </location>
</feature>
<feature type="compositionally biased region" description="Basic and acidic residues" evidence="4">
    <location>
        <begin position="24"/>
        <end position="39"/>
    </location>
</feature>
<dbReference type="Proteomes" id="UP000694865">
    <property type="component" value="Unplaced"/>
</dbReference>
<keyword evidence="5" id="KW-0472">Membrane</keyword>
<dbReference type="PANTHER" id="PTHR10559:SF18">
    <property type="entry name" value="TRANSCOBALAMIN II"/>
    <property type="match status" value="1"/>
</dbReference>
<evidence type="ECO:0000256" key="3">
    <source>
        <dbReference type="ARBA" id="ARBA00022729"/>
    </source>
</evidence>
<accession>A0ABM0M6V9</accession>
<dbReference type="InterPro" id="IPR002157">
    <property type="entry name" value="Cbl-bd_prot"/>
</dbReference>
<protein>
    <submittedName>
        <fullName evidence="7">Transcobalamin-2-like</fullName>
    </submittedName>
</protein>
<dbReference type="RefSeq" id="XP_006815750.1">
    <property type="nucleotide sequence ID" value="XM_006815687.1"/>
</dbReference>
<dbReference type="Gene3D" id="1.50.10.20">
    <property type="match status" value="1"/>
</dbReference>
<dbReference type="SUPFAM" id="SSF48239">
    <property type="entry name" value="Terpenoid cyclases/Protein prenyltransferases"/>
    <property type="match status" value="1"/>
</dbReference>
<dbReference type="PANTHER" id="PTHR10559">
    <property type="entry name" value="TRANSCOBALAMIN-1/GASTRIC INTRINSIC FACTOR"/>
    <property type="match status" value="1"/>
</dbReference>
<feature type="region of interest" description="Disordered" evidence="4">
    <location>
        <begin position="1"/>
        <end position="41"/>
    </location>
</feature>
<keyword evidence="2" id="KW-0964">Secreted</keyword>
<dbReference type="Pfam" id="PF01122">
    <property type="entry name" value="Cobalamin_bind"/>
    <property type="match status" value="1"/>
</dbReference>
<dbReference type="InterPro" id="IPR051588">
    <property type="entry name" value="Cobalamin_Transport"/>
</dbReference>
<evidence type="ECO:0000256" key="5">
    <source>
        <dbReference type="SAM" id="Phobius"/>
    </source>
</evidence>
<keyword evidence="5" id="KW-1133">Transmembrane helix</keyword>
<keyword evidence="5" id="KW-0812">Transmembrane</keyword>
<dbReference type="Gene3D" id="2.170.130.30">
    <property type="match status" value="1"/>
</dbReference>
<gene>
    <name evidence="7" type="primary">LOC102810418</name>
</gene>
<sequence length="538" mass="59908">MADRYDYRDSESDDQAQEFTPLSRRRENNTQQQPERDVYTTKITLASHMRGRGGTSDGDTGHGHGSGLDFMDSYTDTEYSYQKNRTMTIIALIVAIVVVAAILGAIMFSMFVFSESSNIIVSEPTVLLDGNHTLTPAQSLQFANKWLLSQQDSEYSWSNTPQALIAIRLGNPKWFLNQALSELSIKQMSIDLLDEMLKGVSVNEHEGERYTDFKMSTGDLATYMNAMAASCIDLNNFHGYSMTRSLHHAIRTFPASNDKNYYYYSLAVLAFCNAGERGIKDYIDNIKAAQQKDGGYKYGIDTTSMVVVALSCLSSSKQRKTQVIEHIQDAVNNILHQQKDDGSFGNLLNTANALQALLATNKEWDSTIVQNALSFITSRQKRDGSFGSVSVTAQIIPVLAMKTFADIRKVAKCEEETPTYIEEPEVLIKVFLSVTSAIGNDSTITPMMYPVTTEQGSTLYDVLVRAKEQHHFSFITREGGKWGHPIVGVNGLTEDVEDIDAYWAICIPEDAETSLGLDDVIPQDGDKIFLVYTRTVNT</sequence>
<reference evidence="7" key="1">
    <citation type="submission" date="2025-08" db="UniProtKB">
        <authorList>
            <consortium name="RefSeq"/>
        </authorList>
    </citation>
    <scope>IDENTIFICATION</scope>
    <source>
        <tissue evidence="7">Testes</tissue>
    </source>
</reference>
<dbReference type="InterPro" id="IPR008930">
    <property type="entry name" value="Terpenoid_cyclase/PrenylTrfase"/>
</dbReference>